<keyword evidence="1" id="KW-0812">Transmembrane</keyword>
<accession>A0A7I9VAY3</accession>
<organism evidence="2 3">
    <name type="scientific">Gordonia spumicola</name>
    <dbReference type="NCBI Taxonomy" id="589161"/>
    <lineage>
        <taxon>Bacteria</taxon>
        <taxon>Bacillati</taxon>
        <taxon>Actinomycetota</taxon>
        <taxon>Actinomycetes</taxon>
        <taxon>Mycobacteriales</taxon>
        <taxon>Gordoniaceae</taxon>
        <taxon>Gordonia</taxon>
    </lineage>
</organism>
<dbReference type="RefSeq" id="WP_161896088.1">
    <property type="nucleotide sequence ID" value="NZ_BJOV01000005.1"/>
</dbReference>
<sequence>MTGAARLAGAVRTAGTAALGTAAVLAVLAWTPDGRGEAILWAALVVATGAGLLALTVGVRALDKHAGPITRALDEIKTERAAERELVAAQRVTADHHEGEAR</sequence>
<dbReference type="AlphaFoldDB" id="A0A7I9VAY3"/>
<gene>
    <name evidence="2" type="ORF">nbrc107696_28580</name>
</gene>
<dbReference type="Proteomes" id="UP000444960">
    <property type="component" value="Unassembled WGS sequence"/>
</dbReference>
<comment type="caution">
    <text evidence="2">The sequence shown here is derived from an EMBL/GenBank/DDBJ whole genome shotgun (WGS) entry which is preliminary data.</text>
</comment>
<feature type="transmembrane region" description="Helical" evidence="1">
    <location>
        <begin position="39"/>
        <end position="62"/>
    </location>
</feature>
<keyword evidence="3" id="KW-1185">Reference proteome</keyword>
<reference evidence="3" key="1">
    <citation type="submission" date="2019-06" db="EMBL/GenBank/DDBJ databases">
        <title>Gordonia isolated from sludge of a wastewater treatment plant.</title>
        <authorList>
            <person name="Tamura T."/>
            <person name="Aoyama K."/>
            <person name="Kang Y."/>
            <person name="Saito S."/>
            <person name="Akiyama N."/>
            <person name="Yazawa K."/>
            <person name="Gonoi T."/>
            <person name="Mikami Y."/>
        </authorList>
    </citation>
    <scope>NUCLEOTIDE SEQUENCE [LARGE SCALE GENOMIC DNA]</scope>
    <source>
        <strain evidence="3">NBRC 107696</strain>
    </source>
</reference>
<keyword evidence="1" id="KW-1133">Transmembrane helix</keyword>
<dbReference type="EMBL" id="BJOV01000005">
    <property type="protein sequence ID" value="GEE02412.1"/>
    <property type="molecule type" value="Genomic_DNA"/>
</dbReference>
<evidence type="ECO:0000313" key="3">
    <source>
        <dbReference type="Proteomes" id="UP000444960"/>
    </source>
</evidence>
<protein>
    <submittedName>
        <fullName evidence="2">Uncharacterized protein</fullName>
    </submittedName>
</protein>
<name>A0A7I9VAY3_9ACTN</name>
<evidence type="ECO:0000256" key="1">
    <source>
        <dbReference type="SAM" id="Phobius"/>
    </source>
</evidence>
<keyword evidence="1" id="KW-0472">Membrane</keyword>
<proteinExistence type="predicted"/>
<evidence type="ECO:0000313" key="2">
    <source>
        <dbReference type="EMBL" id="GEE02412.1"/>
    </source>
</evidence>